<reference evidence="1" key="1">
    <citation type="journal article" date="2020" name="mSystems">
        <title>Genome- and Community-Level Interaction Insights into Carbon Utilization and Element Cycling Functions of Hydrothermarchaeota in Hydrothermal Sediment.</title>
        <authorList>
            <person name="Zhou Z."/>
            <person name="Liu Y."/>
            <person name="Xu W."/>
            <person name="Pan J."/>
            <person name="Luo Z.H."/>
            <person name="Li M."/>
        </authorList>
    </citation>
    <scope>NUCLEOTIDE SEQUENCE [LARGE SCALE GENOMIC DNA]</scope>
    <source>
        <strain evidence="1">HyVt-115</strain>
    </source>
</reference>
<organism evidence="1">
    <name type="scientific">Thermosulfidibacter takaii</name>
    <dbReference type="NCBI Taxonomy" id="412593"/>
    <lineage>
        <taxon>Bacteria</taxon>
        <taxon>Pseudomonadati</taxon>
        <taxon>Thermosulfidibacterota</taxon>
        <taxon>Thermosulfidibacteria</taxon>
        <taxon>Thermosulfidibacterales</taxon>
        <taxon>Thermosulfidibacteraceae</taxon>
    </lineage>
</organism>
<proteinExistence type="predicted"/>
<gene>
    <name evidence="1" type="ORF">ENF32_02520</name>
</gene>
<sequence>MPKFEKLEFYYSSKTQPDPRYPCDIQKALADLDKLAERGFDARAIDVEELRDVFRAYHKAVSGPDPEEKSVLNDVKEASYSEFFGRTIPALLCYSKANDRAPSRVFPRMDKEKLITVNDALGNILGETGAA</sequence>
<dbReference type="Proteomes" id="UP000885690">
    <property type="component" value="Unassembled WGS sequence"/>
</dbReference>
<comment type="caution">
    <text evidence="1">The sequence shown here is derived from an EMBL/GenBank/DDBJ whole genome shotgun (WGS) entry which is preliminary data.</text>
</comment>
<dbReference type="AlphaFoldDB" id="A0A7C0U5Y4"/>
<evidence type="ECO:0000313" key="1">
    <source>
        <dbReference type="EMBL" id="HDD52928.1"/>
    </source>
</evidence>
<protein>
    <submittedName>
        <fullName evidence="1">Uncharacterized protein</fullName>
    </submittedName>
</protein>
<dbReference type="EMBL" id="DQWS01000098">
    <property type="protein sequence ID" value="HDD52928.1"/>
    <property type="molecule type" value="Genomic_DNA"/>
</dbReference>
<accession>A0A7C0U5Y4</accession>
<name>A0A7C0U5Y4_9BACT</name>